<feature type="signal peptide" evidence="1">
    <location>
        <begin position="1"/>
        <end position="20"/>
    </location>
</feature>
<protein>
    <recommendedName>
        <fullName evidence="4">Cobalt-zinc-cadmium resistance protein</fullName>
    </recommendedName>
</protein>
<accession>A0A1P8K893</accession>
<evidence type="ECO:0000256" key="1">
    <source>
        <dbReference type="SAM" id="SignalP"/>
    </source>
</evidence>
<sequence length="115" mass="12193">MRRWLALLILVLLPLQLTWAATSAYCQHEAGSMGQHVGHHVHKHSNPADDASGTVKANIGDADCGTCHAGCAFAVPSHLAATGLYAASVLTAARQPLRTSPPLDIPDRPQWPIQA</sequence>
<dbReference type="RefSeq" id="WP_029706798.1">
    <property type="nucleotide sequence ID" value="NZ_CP019239.1"/>
</dbReference>
<dbReference type="GO" id="GO:0046686">
    <property type="term" value="P:response to cadmium ion"/>
    <property type="evidence" value="ECO:0007669"/>
    <property type="project" value="InterPro"/>
</dbReference>
<name>A0A1P8K893_9BURK</name>
<dbReference type="EMBL" id="CP019239">
    <property type="protein sequence ID" value="APW42220.1"/>
    <property type="molecule type" value="Genomic_DNA"/>
</dbReference>
<evidence type="ECO:0008006" key="4">
    <source>
        <dbReference type="Google" id="ProtNLM"/>
    </source>
</evidence>
<feature type="chain" id="PRO_5010209892" description="Cobalt-zinc-cadmium resistance protein" evidence="1">
    <location>
        <begin position="21"/>
        <end position="115"/>
    </location>
</feature>
<dbReference type="Proteomes" id="UP000186110">
    <property type="component" value="Chromosome"/>
</dbReference>
<dbReference type="STRING" id="1484693.RS694_06510"/>
<organism evidence="2 3">
    <name type="scientific">Rhodoferax saidenbachensis</name>
    <dbReference type="NCBI Taxonomy" id="1484693"/>
    <lineage>
        <taxon>Bacteria</taxon>
        <taxon>Pseudomonadati</taxon>
        <taxon>Pseudomonadota</taxon>
        <taxon>Betaproteobacteria</taxon>
        <taxon>Burkholderiales</taxon>
        <taxon>Comamonadaceae</taxon>
        <taxon>Rhodoferax</taxon>
    </lineage>
</organism>
<dbReference type="KEGG" id="rsb:RS694_06510"/>
<keyword evidence="1" id="KW-0732">Signal</keyword>
<keyword evidence="3" id="KW-1185">Reference proteome</keyword>
<dbReference type="NCBIfam" id="NF045614">
    <property type="entry name" value="efflu_CzcI_Cupr"/>
    <property type="match status" value="1"/>
</dbReference>
<proteinExistence type="predicted"/>
<gene>
    <name evidence="2" type="ORF">RS694_06510</name>
</gene>
<dbReference type="AlphaFoldDB" id="A0A1P8K893"/>
<evidence type="ECO:0000313" key="2">
    <source>
        <dbReference type="EMBL" id="APW42220.1"/>
    </source>
</evidence>
<evidence type="ECO:0000313" key="3">
    <source>
        <dbReference type="Proteomes" id="UP000186110"/>
    </source>
</evidence>
<dbReference type="InterPro" id="IPR055013">
    <property type="entry name" value="CzcI"/>
</dbReference>
<reference evidence="2 3" key="1">
    <citation type="submission" date="2017-01" db="EMBL/GenBank/DDBJ databases">
        <authorList>
            <person name="Mah S.A."/>
            <person name="Swanson W.J."/>
            <person name="Moy G.W."/>
            <person name="Vacquier V.D."/>
        </authorList>
    </citation>
    <scope>NUCLEOTIDE SEQUENCE [LARGE SCALE GENOMIC DNA]</scope>
    <source>
        <strain evidence="2 3">DSM 22694</strain>
    </source>
</reference>